<keyword evidence="4 6" id="KW-0472">Membrane</keyword>
<dbReference type="InterPro" id="IPR025256">
    <property type="entry name" value="TM7S3/TM198-like_dom"/>
</dbReference>
<accession>A0AAD6HCM0</accession>
<feature type="transmembrane region" description="Helical" evidence="6">
    <location>
        <begin position="161"/>
        <end position="182"/>
    </location>
</feature>
<keyword evidence="7" id="KW-0732">Signal</keyword>
<feature type="compositionally biased region" description="Low complexity" evidence="5">
    <location>
        <begin position="667"/>
        <end position="689"/>
    </location>
</feature>
<keyword evidence="2 6" id="KW-0812">Transmembrane</keyword>
<comment type="caution">
    <text evidence="9">The sequence shown here is derived from an EMBL/GenBank/DDBJ whole genome shotgun (WGS) entry which is preliminary data.</text>
</comment>
<feature type="region of interest" description="Disordered" evidence="5">
    <location>
        <begin position="45"/>
        <end position="122"/>
    </location>
</feature>
<keyword evidence="3 6" id="KW-1133">Transmembrane helix</keyword>
<evidence type="ECO:0000259" key="8">
    <source>
        <dbReference type="Pfam" id="PF13886"/>
    </source>
</evidence>
<feature type="transmembrane region" description="Helical" evidence="6">
    <location>
        <begin position="249"/>
        <end position="267"/>
    </location>
</feature>
<feature type="transmembrane region" description="Helical" evidence="6">
    <location>
        <begin position="274"/>
        <end position="295"/>
    </location>
</feature>
<feature type="transmembrane region" description="Helical" evidence="6">
    <location>
        <begin position="136"/>
        <end position="154"/>
    </location>
</feature>
<organism evidence="9 10">
    <name type="scientific">Penicillium malachiteum</name>
    <dbReference type="NCBI Taxonomy" id="1324776"/>
    <lineage>
        <taxon>Eukaryota</taxon>
        <taxon>Fungi</taxon>
        <taxon>Dikarya</taxon>
        <taxon>Ascomycota</taxon>
        <taxon>Pezizomycotina</taxon>
        <taxon>Eurotiomycetes</taxon>
        <taxon>Eurotiomycetidae</taxon>
        <taxon>Eurotiales</taxon>
        <taxon>Aspergillaceae</taxon>
        <taxon>Penicillium</taxon>
    </lineage>
</organism>
<feature type="compositionally biased region" description="Polar residues" evidence="5">
    <location>
        <begin position="435"/>
        <end position="447"/>
    </location>
</feature>
<feature type="compositionally biased region" description="Basic and acidic residues" evidence="5">
    <location>
        <begin position="604"/>
        <end position="613"/>
    </location>
</feature>
<protein>
    <recommendedName>
        <fullName evidence="8">TM7S3/TM198-like domain-containing protein</fullName>
    </recommendedName>
</protein>
<feature type="compositionally biased region" description="Polar residues" evidence="5">
    <location>
        <begin position="712"/>
        <end position="726"/>
    </location>
</feature>
<evidence type="ECO:0000256" key="6">
    <source>
        <dbReference type="SAM" id="Phobius"/>
    </source>
</evidence>
<dbReference type="EMBL" id="JAQJAN010000019">
    <property type="protein sequence ID" value="KAJ5709047.1"/>
    <property type="molecule type" value="Genomic_DNA"/>
</dbReference>
<gene>
    <name evidence="9" type="ORF">N7493_010381</name>
</gene>
<feature type="transmembrane region" description="Helical" evidence="6">
    <location>
        <begin position="220"/>
        <end position="243"/>
    </location>
</feature>
<feature type="compositionally biased region" description="Basic and acidic residues" evidence="5">
    <location>
        <begin position="358"/>
        <end position="390"/>
    </location>
</feature>
<keyword evidence="10" id="KW-1185">Reference proteome</keyword>
<evidence type="ECO:0000256" key="4">
    <source>
        <dbReference type="ARBA" id="ARBA00023136"/>
    </source>
</evidence>
<proteinExistence type="predicted"/>
<comment type="subcellular location">
    <subcellularLocation>
        <location evidence="1">Membrane</location>
        <topology evidence="1">Multi-pass membrane protein</topology>
    </subcellularLocation>
</comment>
<feature type="transmembrane region" description="Helical" evidence="6">
    <location>
        <begin position="194"/>
        <end position="213"/>
    </location>
</feature>
<feature type="compositionally biased region" description="Polar residues" evidence="5">
    <location>
        <begin position="399"/>
        <end position="411"/>
    </location>
</feature>
<sequence length="1191" mass="127560">MRWYLLLVLVISLHWRQVIAAPTELARDANPVALLDPRDEVDATATATDASSQTTATVSGTASASTTNTNTAATTTASTSTSNSTSHTSQSSQLASDTSVPSLGTSSSGSGSQSSSNSTKMTYSGGLPIQPKITPALGAGGFILLAAGAALAFVGIRKPRIYIFLSTGFVAALGVTVLIEYVMSPPASNAVQGAYLVAIVSTGAIFGGLALVFKEITEGLCCLLGGFCIGMWLITLKAGGLVTKDGPKVGFILAFAGGFYCLSFSRYTRSYGSILCTAFSGATAIVLGIDCYSRAGLKEFWLYIWHLNDDTFPLNTYTYPITRSIRVESAVNMIVAIFGVIFQLRLWKVIKERREKEEAARREATKAKEEAEAEMGRRIEEKNMKERAEWEQMYGNGSDGKTPSMSETAVTDSRRGSDNFGSKGNSVEMKEIGSADQSAQASESGNNLEAVEEAAAEAAGDNPDAQHPQGSDEQATAEGQATSDQPGVPASVPRALILETNIPQDTDSEHGAVIGSEVGSPRSKRFSGRSLVNRMSWRSAHEFSYHAHAHARSESQEALVTADSSSTVAGIVDDAQSVVSDRASLVSETDKPATEAAQETAQDTPKDVAKDDAVSEATETNPFADQKSQGSGSEPETIIPAGVQDTETTAKDVKEGEKLEVIKETVTSNSNITANATITAEAKVITEVTTETKTEKTTLDATSSSSEHKAEIQSTHDSGDTASSTPPAEVTPDEQTAAAEKNEDTKSEKPVSENKSIAPSASENKAEEPPAAPVSVAGSVKEIQPDPRILLQKPKRVEKPKLDTSTVQNIPERTSRIVNNYRTREWAKHLADADAPEFEPIEFEPEVQEEIENSEEAPAPVDMEGLLQTPLNAQPPPVIASTAPTIPEQFYIEPSVPLASPVLPQPTVQPIPQPISPVQPAPTPISPMVAHNMSSIALSPPGQTDMAAMRNSIAAPHLTVTIPHEPEPPVETPRWSGPPPLLAVRETMMRNRLSSTSLRYDPWTASRSQSRQSLGEPMRVVSPTMSSPQERDEIVEETVQQAPDDVPLSQRRAMLQRQTGVSSSSSSSHSLEQIRPPAPPVHAQTYVSAHVPAHGPAPVDPNRSAAVMAAWRQSVREDINKSRDTLAFQSPPLPPNSPERSRNTWKSVQQMREASTTQLDNVIADEMQKGNMTDLHRKAMRRMQASANRKL</sequence>
<evidence type="ECO:0000256" key="5">
    <source>
        <dbReference type="SAM" id="MobiDB-lite"/>
    </source>
</evidence>
<reference evidence="9" key="2">
    <citation type="submission" date="2023-01" db="EMBL/GenBank/DDBJ databases">
        <authorList>
            <person name="Petersen C."/>
        </authorList>
    </citation>
    <scope>NUCLEOTIDE SEQUENCE</scope>
    <source>
        <strain evidence="9">IBT 17514</strain>
    </source>
</reference>
<dbReference type="PANTHER" id="PTHR39469:SF1">
    <property type="entry name" value="DUF4203 DOMAIN-CONTAINING PROTEIN"/>
    <property type="match status" value="1"/>
</dbReference>
<feature type="region of interest" description="Disordered" evidence="5">
    <location>
        <begin position="582"/>
        <end position="806"/>
    </location>
</feature>
<feature type="chain" id="PRO_5042061892" description="TM7S3/TM198-like domain-containing protein" evidence="7">
    <location>
        <begin position="21"/>
        <end position="1191"/>
    </location>
</feature>
<evidence type="ECO:0000313" key="10">
    <source>
        <dbReference type="Proteomes" id="UP001215712"/>
    </source>
</evidence>
<feature type="compositionally biased region" description="Basic and acidic residues" evidence="5">
    <location>
        <begin position="740"/>
        <end position="752"/>
    </location>
</feature>
<evidence type="ECO:0000313" key="9">
    <source>
        <dbReference type="EMBL" id="KAJ5709047.1"/>
    </source>
</evidence>
<feature type="compositionally biased region" description="Polar residues" evidence="5">
    <location>
        <begin position="753"/>
        <end position="763"/>
    </location>
</feature>
<feature type="domain" description="TM7S3/TM198-like" evidence="8">
    <location>
        <begin position="141"/>
        <end position="344"/>
    </location>
</feature>
<dbReference type="GO" id="GO:0016020">
    <property type="term" value="C:membrane"/>
    <property type="evidence" value="ECO:0007669"/>
    <property type="project" value="UniProtKB-SubCell"/>
</dbReference>
<feature type="region of interest" description="Disordered" evidence="5">
    <location>
        <begin position="358"/>
        <end position="489"/>
    </location>
</feature>
<dbReference type="PANTHER" id="PTHR39469">
    <property type="entry name" value="CHROMOSOME 1, WHOLE GENOME SHOTGUN SEQUENCE"/>
    <property type="match status" value="1"/>
</dbReference>
<feature type="compositionally biased region" description="Basic and acidic residues" evidence="5">
    <location>
        <begin position="648"/>
        <end position="663"/>
    </location>
</feature>
<dbReference type="Proteomes" id="UP001215712">
    <property type="component" value="Unassembled WGS sequence"/>
</dbReference>
<evidence type="ECO:0000256" key="2">
    <source>
        <dbReference type="ARBA" id="ARBA00022692"/>
    </source>
</evidence>
<feature type="region of interest" description="Disordered" evidence="5">
    <location>
        <begin position="1123"/>
        <end position="1143"/>
    </location>
</feature>
<feature type="region of interest" description="Disordered" evidence="5">
    <location>
        <begin position="1002"/>
        <end position="1079"/>
    </location>
</feature>
<feature type="compositionally biased region" description="Polar residues" evidence="5">
    <location>
        <begin position="617"/>
        <end position="634"/>
    </location>
</feature>
<feature type="compositionally biased region" description="Polar residues" evidence="5">
    <location>
        <begin position="468"/>
        <end position="485"/>
    </location>
</feature>
<feature type="signal peptide" evidence="7">
    <location>
        <begin position="1"/>
        <end position="20"/>
    </location>
</feature>
<name>A0AAD6HCM0_9EURO</name>
<dbReference type="AlphaFoldDB" id="A0AAD6HCM0"/>
<evidence type="ECO:0000256" key="1">
    <source>
        <dbReference type="ARBA" id="ARBA00004141"/>
    </source>
</evidence>
<evidence type="ECO:0000256" key="7">
    <source>
        <dbReference type="SAM" id="SignalP"/>
    </source>
</evidence>
<reference evidence="9" key="1">
    <citation type="journal article" date="2023" name="IMA Fungus">
        <title>Comparative genomic study of the Penicillium genus elucidates a diverse pangenome and 15 lateral gene transfer events.</title>
        <authorList>
            <person name="Petersen C."/>
            <person name="Sorensen T."/>
            <person name="Nielsen M.R."/>
            <person name="Sondergaard T.E."/>
            <person name="Sorensen J.L."/>
            <person name="Fitzpatrick D.A."/>
            <person name="Frisvad J.C."/>
            <person name="Nielsen K.L."/>
        </authorList>
    </citation>
    <scope>NUCLEOTIDE SEQUENCE</scope>
    <source>
        <strain evidence="9">IBT 17514</strain>
    </source>
</reference>
<evidence type="ECO:0000256" key="3">
    <source>
        <dbReference type="ARBA" id="ARBA00022989"/>
    </source>
</evidence>
<feature type="region of interest" description="Disordered" evidence="5">
    <location>
        <begin position="506"/>
        <end position="525"/>
    </location>
</feature>
<dbReference type="Pfam" id="PF13886">
    <property type="entry name" value="TM7S3_TM198"/>
    <property type="match status" value="1"/>
</dbReference>